<gene>
    <name evidence="1" type="ORF">RRG08_007804</name>
</gene>
<name>A0AAE1E0X3_9GAST</name>
<sequence>MVLAPDHCLIPTHLTSLSALSICDCRFPPAIHFTACRTLEELPKAHAHKETRRLISRGSSHYSKMLFRIRVAETRLVQQKVVDASGCHEELP</sequence>
<protein>
    <submittedName>
        <fullName evidence="1">Uncharacterized protein</fullName>
    </submittedName>
</protein>
<reference evidence="1" key="1">
    <citation type="journal article" date="2023" name="G3 (Bethesda)">
        <title>A reference genome for the long-term kleptoplast-retaining sea slug Elysia crispata morphotype clarki.</title>
        <authorList>
            <person name="Eastman K.E."/>
            <person name="Pendleton A.L."/>
            <person name="Shaikh M.A."/>
            <person name="Suttiyut T."/>
            <person name="Ogas R."/>
            <person name="Tomko P."/>
            <person name="Gavelis G."/>
            <person name="Widhalm J.R."/>
            <person name="Wisecaver J.H."/>
        </authorList>
    </citation>
    <scope>NUCLEOTIDE SEQUENCE</scope>
    <source>
        <strain evidence="1">ECLA1</strain>
    </source>
</reference>
<comment type="caution">
    <text evidence="1">The sequence shown here is derived from an EMBL/GenBank/DDBJ whole genome shotgun (WGS) entry which is preliminary data.</text>
</comment>
<keyword evidence="2" id="KW-1185">Reference proteome</keyword>
<proteinExistence type="predicted"/>
<accession>A0AAE1E0X3</accession>
<organism evidence="1 2">
    <name type="scientific">Elysia crispata</name>
    <name type="common">lettuce slug</name>
    <dbReference type="NCBI Taxonomy" id="231223"/>
    <lineage>
        <taxon>Eukaryota</taxon>
        <taxon>Metazoa</taxon>
        <taxon>Spiralia</taxon>
        <taxon>Lophotrochozoa</taxon>
        <taxon>Mollusca</taxon>
        <taxon>Gastropoda</taxon>
        <taxon>Heterobranchia</taxon>
        <taxon>Euthyneura</taxon>
        <taxon>Panpulmonata</taxon>
        <taxon>Sacoglossa</taxon>
        <taxon>Placobranchoidea</taxon>
        <taxon>Plakobranchidae</taxon>
        <taxon>Elysia</taxon>
    </lineage>
</organism>
<evidence type="ECO:0000313" key="2">
    <source>
        <dbReference type="Proteomes" id="UP001283361"/>
    </source>
</evidence>
<evidence type="ECO:0000313" key="1">
    <source>
        <dbReference type="EMBL" id="KAK3790199.1"/>
    </source>
</evidence>
<dbReference type="AlphaFoldDB" id="A0AAE1E0X3"/>
<dbReference type="EMBL" id="JAWDGP010001563">
    <property type="protein sequence ID" value="KAK3790199.1"/>
    <property type="molecule type" value="Genomic_DNA"/>
</dbReference>
<dbReference type="Proteomes" id="UP001283361">
    <property type="component" value="Unassembled WGS sequence"/>
</dbReference>